<comment type="caution">
    <text evidence="4">The sequence shown here is derived from an EMBL/GenBank/DDBJ whole genome shotgun (WGS) entry which is preliminary data.</text>
</comment>
<dbReference type="Pfam" id="PF00232">
    <property type="entry name" value="Glyco_hydro_1"/>
    <property type="match status" value="1"/>
</dbReference>
<dbReference type="PROSITE" id="PS00653">
    <property type="entry name" value="GLYCOSYL_HYDROL_F1_2"/>
    <property type="match status" value="1"/>
</dbReference>
<gene>
    <name evidence="4" type="ORF">KI387_025911</name>
</gene>
<sequence>ILQDSGLQRRQYLVETLPEEKARKILLKESVYVDLQSLDLDLERILMLEEPTQEAFLDICCYFNNWNWQYVDYIMGKKHVQSLEEATLVSSTIKMDRDDRDPEREFDNHKMASLKKIKGLWLMKRSDVIVDLQRAQKDEHQGGIYEKHQGGFGRIHVSLQLKIEGFKEDNFSRADFPQVFIFGAGTSAYQVEGAVADNGRKPSIWDTYTHSDGKGAINPKGSEYYSNLINEFILHETVKLYREKFQLAPSGLAVAPWGLQALLEYLKQHYGNPPIIIYEN</sequence>
<dbReference type="InterPro" id="IPR033132">
    <property type="entry name" value="GH_1_N_CS"/>
</dbReference>
<dbReference type="PANTHER" id="PTHR10353">
    <property type="entry name" value="GLYCOSYL HYDROLASE"/>
    <property type="match status" value="1"/>
</dbReference>
<proteinExistence type="inferred from homology"/>
<evidence type="ECO:0000256" key="2">
    <source>
        <dbReference type="ARBA" id="ARBA00022801"/>
    </source>
</evidence>
<dbReference type="PANTHER" id="PTHR10353:SF29">
    <property type="entry name" value="BETA-GLUCOSIDASE 11"/>
    <property type="match status" value="1"/>
</dbReference>
<feature type="non-terminal residue" evidence="4">
    <location>
        <position position="280"/>
    </location>
</feature>
<evidence type="ECO:0000256" key="1">
    <source>
        <dbReference type="ARBA" id="ARBA00010838"/>
    </source>
</evidence>
<dbReference type="SUPFAM" id="SSF51445">
    <property type="entry name" value="(Trans)glycosidases"/>
    <property type="match status" value="2"/>
</dbReference>
<dbReference type="InterPro" id="IPR017853">
    <property type="entry name" value="GH"/>
</dbReference>
<evidence type="ECO:0000313" key="4">
    <source>
        <dbReference type="EMBL" id="KAH9310876.1"/>
    </source>
</evidence>
<protein>
    <submittedName>
        <fullName evidence="4">Uncharacterized protein</fullName>
    </submittedName>
</protein>
<comment type="similarity">
    <text evidence="1 3">Belongs to the glycosyl hydrolase 1 family.</text>
</comment>
<dbReference type="AlphaFoldDB" id="A0AA38FV07"/>
<accession>A0AA38FV07</accession>
<evidence type="ECO:0000313" key="5">
    <source>
        <dbReference type="Proteomes" id="UP000824469"/>
    </source>
</evidence>
<dbReference type="Gene3D" id="3.20.20.80">
    <property type="entry name" value="Glycosidases"/>
    <property type="match status" value="2"/>
</dbReference>
<dbReference type="InterPro" id="IPR001360">
    <property type="entry name" value="Glyco_hydro_1"/>
</dbReference>
<keyword evidence="2" id="KW-0378">Hydrolase</keyword>
<dbReference type="GO" id="GO:0008422">
    <property type="term" value="F:beta-glucosidase activity"/>
    <property type="evidence" value="ECO:0007669"/>
    <property type="project" value="TreeGrafter"/>
</dbReference>
<dbReference type="Proteomes" id="UP000824469">
    <property type="component" value="Unassembled WGS sequence"/>
</dbReference>
<evidence type="ECO:0000256" key="3">
    <source>
        <dbReference type="RuleBase" id="RU003690"/>
    </source>
</evidence>
<name>A0AA38FV07_TAXCH</name>
<dbReference type="GO" id="GO:0005975">
    <property type="term" value="P:carbohydrate metabolic process"/>
    <property type="evidence" value="ECO:0007669"/>
    <property type="project" value="InterPro"/>
</dbReference>
<keyword evidence="5" id="KW-1185">Reference proteome</keyword>
<organism evidence="4 5">
    <name type="scientific">Taxus chinensis</name>
    <name type="common">Chinese yew</name>
    <name type="synonym">Taxus wallichiana var. chinensis</name>
    <dbReference type="NCBI Taxonomy" id="29808"/>
    <lineage>
        <taxon>Eukaryota</taxon>
        <taxon>Viridiplantae</taxon>
        <taxon>Streptophyta</taxon>
        <taxon>Embryophyta</taxon>
        <taxon>Tracheophyta</taxon>
        <taxon>Spermatophyta</taxon>
        <taxon>Pinopsida</taxon>
        <taxon>Pinidae</taxon>
        <taxon>Conifers II</taxon>
        <taxon>Cupressales</taxon>
        <taxon>Taxaceae</taxon>
        <taxon>Taxus</taxon>
    </lineage>
</organism>
<dbReference type="EMBL" id="JAHRHJ020000006">
    <property type="protein sequence ID" value="KAH9310876.1"/>
    <property type="molecule type" value="Genomic_DNA"/>
</dbReference>
<reference evidence="4 5" key="1">
    <citation type="journal article" date="2021" name="Nat. Plants">
        <title>The Taxus genome provides insights into paclitaxel biosynthesis.</title>
        <authorList>
            <person name="Xiong X."/>
            <person name="Gou J."/>
            <person name="Liao Q."/>
            <person name="Li Y."/>
            <person name="Zhou Q."/>
            <person name="Bi G."/>
            <person name="Li C."/>
            <person name="Du R."/>
            <person name="Wang X."/>
            <person name="Sun T."/>
            <person name="Guo L."/>
            <person name="Liang H."/>
            <person name="Lu P."/>
            <person name="Wu Y."/>
            <person name="Zhang Z."/>
            <person name="Ro D.K."/>
            <person name="Shang Y."/>
            <person name="Huang S."/>
            <person name="Yan J."/>
        </authorList>
    </citation>
    <scope>NUCLEOTIDE SEQUENCE [LARGE SCALE GENOMIC DNA]</scope>
    <source>
        <strain evidence="4">Ta-2019</strain>
    </source>
</reference>
<feature type="non-terminal residue" evidence="4">
    <location>
        <position position="1"/>
    </location>
</feature>